<reference evidence="2" key="1">
    <citation type="submission" date="2018-08" db="EMBL/GenBank/DDBJ databases">
        <authorList>
            <person name="Blom J."/>
        </authorList>
    </citation>
    <scope>NUCLEOTIDE SEQUENCE [LARGE SCALE GENOMIC DNA]</scope>
    <source>
        <strain evidence="2">CCOS 865</strain>
    </source>
</reference>
<evidence type="ECO:0000313" key="1">
    <source>
        <dbReference type="EMBL" id="SYX89987.1"/>
    </source>
</evidence>
<accession>A0A383RSD6</accession>
<sequence length="241" mass="26570">MSDLSPSTNELVESLKVQAEVLFQASQIEAGDSPDERDEFTRQQLRRASELVKGAAALGAIENSACLGILSRSLLEQLITSLWGIRSIENAESQMGAGSAELAKALKMNLKAGTARIFDRDTGEDVTAKFLESEQAKQTRRRKNVEDQAREADVQDLYTVFYRLLSLETHGHSETPAEKSEISALCLIHLQGIGAISRGIGQACVWWLMHRSWPDNESLREVLGLNTNPQKSADSRSTGRQ</sequence>
<dbReference type="AlphaFoldDB" id="A0A383RSD6"/>
<organism evidence="1 2">
    <name type="scientific">Pseudomonas reidholzensis</name>
    <dbReference type="NCBI Taxonomy" id="1785162"/>
    <lineage>
        <taxon>Bacteria</taxon>
        <taxon>Pseudomonadati</taxon>
        <taxon>Pseudomonadota</taxon>
        <taxon>Gammaproteobacteria</taxon>
        <taxon>Pseudomonadales</taxon>
        <taxon>Pseudomonadaceae</taxon>
        <taxon>Pseudomonas</taxon>
    </lineage>
</organism>
<dbReference type="Proteomes" id="UP000263595">
    <property type="component" value="Unassembled WGS sequence"/>
</dbReference>
<dbReference type="InterPro" id="IPR043733">
    <property type="entry name" value="DUF5677"/>
</dbReference>
<dbReference type="Pfam" id="PF18928">
    <property type="entry name" value="DUF5677"/>
    <property type="match status" value="1"/>
</dbReference>
<evidence type="ECO:0000313" key="2">
    <source>
        <dbReference type="Proteomes" id="UP000263595"/>
    </source>
</evidence>
<dbReference type="EMBL" id="UNOZ01000013">
    <property type="protein sequence ID" value="SYX89987.1"/>
    <property type="molecule type" value="Genomic_DNA"/>
</dbReference>
<keyword evidence="2" id="KW-1185">Reference proteome</keyword>
<proteinExistence type="predicted"/>
<dbReference type="RefSeq" id="WP_244216085.1">
    <property type="nucleotide sequence ID" value="NZ_CBCSFL010000040.1"/>
</dbReference>
<name>A0A383RSD6_9PSED</name>
<protein>
    <submittedName>
        <fullName evidence="1">Uncharacterized protein</fullName>
    </submittedName>
</protein>
<gene>
    <name evidence="1" type="ORF">CCOS865_02253</name>
</gene>